<evidence type="ECO:0000256" key="1">
    <source>
        <dbReference type="SAM" id="Phobius"/>
    </source>
</evidence>
<dbReference type="EMBL" id="JACOSL010000026">
    <property type="protein sequence ID" value="MBI1756214.1"/>
    <property type="molecule type" value="Genomic_DNA"/>
</dbReference>
<evidence type="ECO:0000259" key="2">
    <source>
        <dbReference type="Pfam" id="PF01757"/>
    </source>
</evidence>
<dbReference type="PANTHER" id="PTHR23028">
    <property type="entry name" value="ACETYLTRANSFERASE"/>
    <property type="match status" value="1"/>
</dbReference>
<dbReference type="AlphaFoldDB" id="A0A931LRY4"/>
<dbReference type="GO" id="GO:0016747">
    <property type="term" value="F:acyltransferase activity, transferring groups other than amino-acyl groups"/>
    <property type="evidence" value="ECO:0007669"/>
    <property type="project" value="InterPro"/>
</dbReference>
<comment type="caution">
    <text evidence="3">The sequence shown here is derived from an EMBL/GenBank/DDBJ whole genome shotgun (WGS) entry which is preliminary data.</text>
</comment>
<dbReference type="InterPro" id="IPR002656">
    <property type="entry name" value="Acyl_transf_3_dom"/>
</dbReference>
<keyword evidence="3" id="KW-0808">Transferase</keyword>
<feature type="transmembrane region" description="Helical" evidence="1">
    <location>
        <begin position="357"/>
        <end position="381"/>
    </location>
</feature>
<dbReference type="Pfam" id="PF01757">
    <property type="entry name" value="Acyl_transf_3"/>
    <property type="match status" value="1"/>
</dbReference>
<dbReference type="GO" id="GO:0016020">
    <property type="term" value="C:membrane"/>
    <property type="evidence" value="ECO:0007669"/>
    <property type="project" value="TreeGrafter"/>
</dbReference>
<feature type="transmembrane region" description="Helical" evidence="1">
    <location>
        <begin position="330"/>
        <end position="351"/>
    </location>
</feature>
<evidence type="ECO:0000313" key="4">
    <source>
        <dbReference type="Proteomes" id="UP000727962"/>
    </source>
</evidence>
<feature type="transmembrane region" description="Helical" evidence="1">
    <location>
        <begin position="257"/>
        <end position="275"/>
    </location>
</feature>
<dbReference type="InterPro" id="IPR050879">
    <property type="entry name" value="Acyltransferase_3"/>
</dbReference>
<keyword evidence="3" id="KW-0012">Acyltransferase</keyword>
<evidence type="ECO:0000313" key="3">
    <source>
        <dbReference type="EMBL" id="MBI1756214.1"/>
    </source>
</evidence>
<name>A0A931LRY4_FIMGI</name>
<reference evidence="3" key="1">
    <citation type="submission" date="2020-07" db="EMBL/GenBank/DDBJ databases">
        <title>Huge and variable diversity of episymbiotic CPR bacteria and DPANN archaea in groundwater ecosystems.</title>
        <authorList>
            <person name="He C.Y."/>
            <person name="Keren R."/>
            <person name="Whittaker M."/>
            <person name="Farag I.F."/>
            <person name="Doudna J."/>
            <person name="Cate J.H.D."/>
            <person name="Banfield J.F."/>
        </authorList>
    </citation>
    <scope>NUCLEOTIDE SEQUENCE</scope>
    <source>
        <strain evidence="3">NC_groundwater_17_Pr7_B-0.1um_64_12</strain>
    </source>
</reference>
<dbReference type="GO" id="GO:0000271">
    <property type="term" value="P:polysaccharide biosynthetic process"/>
    <property type="evidence" value="ECO:0007669"/>
    <property type="project" value="TreeGrafter"/>
</dbReference>
<protein>
    <submittedName>
        <fullName evidence="3">Acyltransferase</fullName>
    </submittedName>
</protein>
<accession>A0A931LRY4</accession>
<keyword evidence="1" id="KW-0472">Membrane</keyword>
<dbReference type="Proteomes" id="UP000727962">
    <property type="component" value="Unassembled WGS sequence"/>
</dbReference>
<gene>
    <name evidence="3" type="ORF">HYR64_03805</name>
</gene>
<organism evidence="3 4">
    <name type="scientific">Fimbriimonas ginsengisoli</name>
    <dbReference type="NCBI Taxonomy" id="1005039"/>
    <lineage>
        <taxon>Bacteria</taxon>
        <taxon>Bacillati</taxon>
        <taxon>Armatimonadota</taxon>
        <taxon>Fimbriimonadia</taxon>
        <taxon>Fimbriimonadales</taxon>
        <taxon>Fimbriimonadaceae</taxon>
        <taxon>Fimbriimonas</taxon>
    </lineage>
</organism>
<feature type="transmembrane region" description="Helical" evidence="1">
    <location>
        <begin position="215"/>
        <end position="237"/>
    </location>
</feature>
<feature type="transmembrane region" description="Helical" evidence="1">
    <location>
        <begin position="47"/>
        <end position="69"/>
    </location>
</feature>
<feature type="domain" description="Acyltransferase 3" evidence="2">
    <location>
        <begin position="13"/>
        <end position="365"/>
    </location>
</feature>
<dbReference type="PANTHER" id="PTHR23028:SF53">
    <property type="entry name" value="ACYL_TRANSF_3 DOMAIN-CONTAINING PROTEIN"/>
    <property type="match status" value="1"/>
</dbReference>
<feature type="transmembrane region" description="Helical" evidence="1">
    <location>
        <begin position="186"/>
        <end position="209"/>
    </location>
</feature>
<feature type="transmembrane region" description="Helical" evidence="1">
    <location>
        <begin position="90"/>
        <end position="109"/>
    </location>
</feature>
<feature type="transmembrane region" description="Helical" evidence="1">
    <location>
        <begin position="158"/>
        <end position="174"/>
    </location>
</feature>
<sequence>MGLSDREGTQQFADIQALRGVAILLVLVQHVQITAWLLGLSRLSITLPFYIGVELFFVISGFVIVHSLIRHDFDVRGFFIKRVFRLTPGVLVAFAIAFIVRLVFTLQALPPELVSRYEPPLHKFAQEGLSIAGGYFLLTLNHPNYYAGGMWSLSVEDQFYVATGLALVVLNAVARRRERVTGGLTAIAAFVTVSCLVVRLVCLVEPHWLGFFPATLRFIAGWRFDCPAVGVLLGIAYEKRRWPFHVDPGRLRPLDSVWWLLAALVALAMMGPPNVSVDRGGLVHGLGYPLATLCFLFLVRNAACGRAFAKRGAWWYRFLTYMGDRSYTYYLLEFPIFALVFLATFTFARAAATNGAVYVWVELVISVAALGAVAQAVYARVERPLTALGRRLAHAGSRERGSPVLKPADEALGLRTNT</sequence>
<keyword evidence="1" id="KW-1133">Transmembrane helix</keyword>
<feature type="transmembrane region" description="Helical" evidence="1">
    <location>
        <begin position="21"/>
        <end position="41"/>
    </location>
</feature>
<proteinExistence type="predicted"/>
<keyword evidence="1" id="KW-0812">Transmembrane</keyword>
<feature type="transmembrane region" description="Helical" evidence="1">
    <location>
        <begin position="287"/>
        <end position="309"/>
    </location>
</feature>